<gene>
    <name evidence="1" type="ORF">ALIPUT_00421</name>
</gene>
<reference evidence="1" key="2">
    <citation type="submission" date="2013-09" db="EMBL/GenBank/DDBJ databases">
        <title>Draft genome sequence of Alistipes putredinis (DSM 17216).</title>
        <authorList>
            <person name="Sudarsanam P."/>
            <person name="Ley R."/>
            <person name="Guruge J."/>
            <person name="Turnbaugh P.J."/>
            <person name="Mahowald M."/>
            <person name="Liep D."/>
            <person name="Gordon J."/>
        </authorList>
    </citation>
    <scope>NUCLEOTIDE SEQUENCE</scope>
    <source>
        <strain evidence="1">DSM 17216</strain>
    </source>
</reference>
<evidence type="ECO:0000313" key="1">
    <source>
        <dbReference type="EMBL" id="EDS04550.1"/>
    </source>
</evidence>
<name>B0MTC5_9BACT</name>
<comment type="caution">
    <text evidence="1">The sequence shown here is derived from an EMBL/GenBank/DDBJ whole genome shotgun (WGS) entry which is preliminary data.</text>
</comment>
<sequence length="53" mass="6143">MGITPPLDRVQAIVRFTACNGRYCLCFLRMYFLFFGRRKAEPVRTAVRSPIFG</sequence>
<reference evidence="1" key="1">
    <citation type="submission" date="2007-10" db="EMBL/GenBank/DDBJ databases">
        <authorList>
            <person name="Fulton L."/>
            <person name="Clifton S."/>
            <person name="Fulton B."/>
            <person name="Xu J."/>
            <person name="Minx P."/>
            <person name="Pepin K.H."/>
            <person name="Johnson M."/>
            <person name="Thiruvilangam P."/>
            <person name="Bhonagiri V."/>
            <person name="Nash W.E."/>
            <person name="Mardis E.R."/>
            <person name="Wilson R.K."/>
        </authorList>
    </citation>
    <scope>NUCLEOTIDE SEQUENCE [LARGE SCALE GENOMIC DNA]</scope>
    <source>
        <strain evidence="1">DSM 17216</strain>
    </source>
</reference>
<dbReference type="HOGENOM" id="CLU_3057794_0_0_10"/>
<dbReference type="EMBL" id="ABFK02000016">
    <property type="protein sequence ID" value="EDS04550.1"/>
    <property type="molecule type" value="Genomic_DNA"/>
</dbReference>
<keyword evidence="2" id="KW-1185">Reference proteome</keyword>
<dbReference type="Proteomes" id="UP000005819">
    <property type="component" value="Unassembled WGS sequence"/>
</dbReference>
<proteinExistence type="predicted"/>
<evidence type="ECO:0000313" key="2">
    <source>
        <dbReference type="Proteomes" id="UP000005819"/>
    </source>
</evidence>
<protein>
    <submittedName>
        <fullName evidence="1">Uncharacterized protein</fullName>
    </submittedName>
</protein>
<organism evidence="1 2">
    <name type="scientific">Alistipes putredinis DSM 17216</name>
    <dbReference type="NCBI Taxonomy" id="445970"/>
    <lineage>
        <taxon>Bacteria</taxon>
        <taxon>Pseudomonadati</taxon>
        <taxon>Bacteroidota</taxon>
        <taxon>Bacteroidia</taxon>
        <taxon>Bacteroidales</taxon>
        <taxon>Rikenellaceae</taxon>
        <taxon>Alistipes</taxon>
    </lineage>
</organism>
<dbReference type="AlphaFoldDB" id="B0MTC5"/>
<accession>B0MTC5</accession>